<evidence type="ECO:0000313" key="8">
    <source>
        <dbReference type="EMBL" id="MFD2548001.1"/>
    </source>
</evidence>
<keyword evidence="5" id="KW-0998">Cell outer membrane</keyword>
<proteinExistence type="inferred from homology"/>
<evidence type="ECO:0000313" key="9">
    <source>
        <dbReference type="Proteomes" id="UP001597545"/>
    </source>
</evidence>
<evidence type="ECO:0000259" key="7">
    <source>
        <dbReference type="Pfam" id="PF14322"/>
    </source>
</evidence>
<evidence type="ECO:0000256" key="5">
    <source>
        <dbReference type="ARBA" id="ARBA00023237"/>
    </source>
</evidence>
<dbReference type="CDD" id="cd08977">
    <property type="entry name" value="SusD"/>
    <property type="match status" value="1"/>
</dbReference>
<comment type="subcellular location">
    <subcellularLocation>
        <location evidence="1">Cell outer membrane</location>
    </subcellularLocation>
</comment>
<dbReference type="Pfam" id="PF14322">
    <property type="entry name" value="SusD-like_3"/>
    <property type="match status" value="1"/>
</dbReference>
<evidence type="ECO:0000256" key="3">
    <source>
        <dbReference type="ARBA" id="ARBA00022729"/>
    </source>
</evidence>
<dbReference type="RefSeq" id="WP_380903339.1">
    <property type="nucleotide sequence ID" value="NZ_JBHUEG010000001.1"/>
</dbReference>
<evidence type="ECO:0000256" key="2">
    <source>
        <dbReference type="ARBA" id="ARBA00006275"/>
    </source>
</evidence>
<gene>
    <name evidence="8" type="ORF">ACFSR5_10140</name>
</gene>
<comment type="caution">
    <text evidence="8">The sequence shown here is derived from an EMBL/GenBank/DDBJ whole genome shotgun (WGS) entry which is preliminary data.</text>
</comment>
<dbReference type="Pfam" id="PF07980">
    <property type="entry name" value="SusD_RagB"/>
    <property type="match status" value="1"/>
</dbReference>
<accession>A0ABW5KKA4</accession>
<keyword evidence="9" id="KW-1185">Reference proteome</keyword>
<evidence type="ECO:0000256" key="1">
    <source>
        <dbReference type="ARBA" id="ARBA00004442"/>
    </source>
</evidence>
<comment type="similarity">
    <text evidence="2">Belongs to the SusD family.</text>
</comment>
<dbReference type="InterPro" id="IPR033985">
    <property type="entry name" value="SusD-like_N"/>
</dbReference>
<dbReference type="EMBL" id="JBHULR010000004">
    <property type="protein sequence ID" value="MFD2548001.1"/>
    <property type="molecule type" value="Genomic_DNA"/>
</dbReference>
<keyword evidence="4" id="KW-0472">Membrane</keyword>
<feature type="domain" description="RagB/SusD" evidence="6">
    <location>
        <begin position="350"/>
        <end position="502"/>
    </location>
</feature>
<reference evidence="9" key="1">
    <citation type="journal article" date="2019" name="Int. J. Syst. Evol. Microbiol.">
        <title>The Global Catalogue of Microorganisms (GCM) 10K type strain sequencing project: providing services to taxonomists for standard genome sequencing and annotation.</title>
        <authorList>
            <consortium name="The Broad Institute Genomics Platform"/>
            <consortium name="The Broad Institute Genome Sequencing Center for Infectious Disease"/>
            <person name="Wu L."/>
            <person name="Ma J."/>
        </authorList>
    </citation>
    <scope>NUCLEOTIDE SEQUENCE [LARGE SCALE GENOMIC DNA]</scope>
    <source>
        <strain evidence="9">KCTC 42662</strain>
    </source>
</reference>
<evidence type="ECO:0000256" key="4">
    <source>
        <dbReference type="ARBA" id="ARBA00023136"/>
    </source>
</evidence>
<sequence length="502" mass="56507">MKKIFYIVIGLGILTACDMDLNQQPISDPTSETFFQTENDFVQGLNAVYSATRTYPDRLLNLSETRSDNLYAVSDGGVRDWEGINSFHKTIDANPYVEEAWEGNYIGIFRANNYLEQLTTKGETVILDADVRRRMEGEVRFLRAFYYFDLLRYFGKVPLIDHVVTAAEAKTIPRSEVTILYDFIIQDLMTAINYLPAPSTYAAEDKGRVNSYAARMLLGLVYMTRSGPTLGIDGAGLNSNEWGKAVEQFDEIIASGEFELLPTYSAVFDYNNERNKEVIFNIEYATGATPAVGATFPWVLVPDTWFQSLGFGNQGGLTIRPVAQDLLDRYADADVRKSFNIQSGFSNGSAVETRSFVKKFVDITKVPTTSRTDWPNNFIVFRYADLLLLKAECVLNGAPGNATTDVDEVVNQIRSRAGLTEPLVAVTKTQLLEERRREFIGEGSRWFDLIRSGTVEQTMNAWIDQEDTGGQMQDFQINYVLYPIPQSELNNAPGLYEQNQGY</sequence>
<feature type="domain" description="SusD-like N-terminal" evidence="7">
    <location>
        <begin position="77"/>
        <end position="222"/>
    </location>
</feature>
<keyword evidence="3" id="KW-0732">Signal</keyword>
<dbReference type="InterPro" id="IPR012944">
    <property type="entry name" value="SusD_RagB_dom"/>
</dbReference>
<dbReference type="InterPro" id="IPR011990">
    <property type="entry name" value="TPR-like_helical_dom_sf"/>
</dbReference>
<dbReference type="Gene3D" id="1.25.40.390">
    <property type="match status" value="1"/>
</dbReference>
<name>A0ABW5KKA4_9SPHI</name>
<protein>
    <submittedName>
        <fullName evidence="8">RagB/SusD family nutrient uptake outer membrane protein</fullName>
    </submittedName>
</protein>
<dbReference type="PROSITE" id="PS51257">
    <property type="entry name" value="PROKAR_LIPOPROTEIN"/>
    <property type="match status" value="1"/>
</dbReference>
<dbReference type="Proteomes" id="UP001597545">
    <property type="component" value="Unassembled WGS sequence"/>
</dbReference>
<dbReference type="SUPFAM" id="SSF48452">
    <property type="entry name" value="TPR-like"/>
    <property type="match status" value="1"/>
</dbReference>
<organism evidence="8 9">
    <name type="scientific">Sphingobacterium suaedae</name>
    <dbReference type="NCBI Taxonomy" id="1686402"/>
    <lineage>
        <taxon>Bacteria</taxon>
        <taxon>Pseudomonadati</taxon>
        <taxon>Bacteroidota</taxon>
        <taxon>Sphingobacteriia</taxon>
        <taxon>Sphingobacteriales</taxon>
        <taxon>Sphingobacteriaceae</taxon>
        <taxon>Sphingobacterium</taxon>
    </lineage>
</organism>
<evidence type="ECO:0000259" key="6">
    <source>
        <dbReference type="Pfam" id="PF07980"/>
    </source>
</evidence>